<dbReference type="InterPro" id="IPR002300">
    <property type="entry name" value="aa-tRNA-synth_Ia"/>
</dbReference>
<dbReference type="Gene3D" id="3.40.50.620">
    <property type="entry name" value="HUPs"/>
    <property type="match status" value="2"/>
</dbReference>
<comment type="similarity">
    <text evidence="3 14">Belongs to the class-I aminoacyl-tRNA synthetase family.</text>
</comment>
<dbReference type="InterPro" id="IPR013155">
    <property type="entry name" value="M/V/L/I-tRNA-synth_anticd-bd"/>
</dbReference>
<dbReference type="GO" id="GO:0004832">
    <property type="term" value="F:valine-tRNA ligase activity"/>
    <property type="evidence" value="ECO:0000318"/>
    <property type="project" value="GO_Central"/>
</dbReference>
<evidence type="ECO:0000256" key="10">
    <source>
        <dbReference type="ARBA" id="ARBA00023146"/>
    </source>
</evidence>
<keyword evidence="5" id="KW-0963">Cytoplasm</keyword>
<evidence type="ECO:0000313" key="18">
    <source>
        <dbReference type="EMBL" id="EFJ35310.1"/>
    </source>
</evidence>
<name>D8QWX7_SELML</name>
<evidence type="ECO:0000256" key="8">
    <source>
        <dbReference type="ARBA" id="ARBA00022840"/>
    </source>
</evidence>
<evidence type="ECO:0000259" key="16">
    <source>
        <dbReference type="Pfam" id="PF00133"/>
    </source>
</evidence>
<dbReference type="Proteomes" id="UP000001514">
    <property type="component" value="Unassembled WGS sequence"/>
</dbReference>
<dbReference type="EMBL" id="GL377568">
    <property type="protein sequence ID" value="EFJ35310.1"/>
    <property type="molecule type" value="Genomic_DNA"/>
</dbReference>
<dbReference type="NCBIfam" id="NF004349">
    <property type="entry name" value="PRK05729.1"/>
    <property type="match status" value="1"/>
</dbReference>
<evidence type="ECO:0000256" key="14">
    <source>
        <dbReference type="RuleBase" id="RU363035"/>
    </source>
</evidence>
<comment type="catalytic activity">
    <reaction evidence="13">
        <text>tRNA(Val) + L-valine + ATP = L-valyl-tRNA(Val) + AMP + diphosphate</text>
        <dbReference type="Rhea" id="RHEA:10704"/>
        <dbReference type="Rhea" id="RHEA-COMP:9672"/>
        <dbReference type="Rhea" id="RHEA-COMP:9708"/>
        <dbReference type="ChEBI" id="CHEBI:30616"/>
        <dbReference type="ChEBI" id="CHEBI:33019"/>
        <dbReference type="ChEBI" id="CHEBI:57762"/>
        <dbReference type="ChEBI" id="CHEBI:78442"/>
        <dbReference type="ChEBI" id="CHEBI:78537"/>
        <dbReference type="ChEBI" id="CHEBI:456215"/>
        <dbReference type="EC" id="6.1.1.9"/>
    </reaction>
</comment>
<evidence type="ECO:0000256" key="3">
    <source>
        <dbReference type="ARBA" id="ARBA00005594"/>
    </source>
</evidence>
<dbReference type="CDD" id="cd00817">
    <property type="entry name" value="ValRS_core"/>
    <property type="match status" value="1"/>
</dbReference>
<dbReference type="FunFam" id="3.40.50.620:FF:000020">
    <property type="entry name" value="Valine--tRNA ligase, mitochondrial"/>
    <property type="match status" value="1"/>
</dbReference>
<feature type="coiled-coil region" evidence="15">
    <location>
        <begin position="890"/>
        <end position="917"/>
    </location>
</feature>
<dbReference type="SUPFAM" id="SSF50677">
    <property type="entry name" value="ValRS/IleRS/LeuRS editing domain"/>
    <property type="match status" value="1"/>
</dbReference>
<proteinExistence type="inferred from homology"/>
<dbReference type="PANTHER" id="PTHR11946:SF109">
    <property type="entry name" value="VALINE--TRNA LIGASE"/>
    <property type="match status" value="1"/>
</dbReference>
<dbReference type="OMA" id="PPNCATN"/>
<dbReference type="SUPFAM" id="SSF47323">
    <property type="entry name" value="Anticodon-binding domain of a subclass of class I aminoacyl-tRNA synthetases"/>
    <property type="match status" value="1"/>
</dbReference>
<dbReference type="STRING" id="88036.D8QWX7"/>
<feature type="domain" description="Aminoacyl-tRNA synthetase class Ia" evidence="16">
    <location>
        <begin position="14"/>
        <end position="636"/>
    </location>
</feature>
<dbReference type="GO" id="GO:0009791">
    <property type="term" value="P:post-embryonic development"/>
    <property type="evidence" value="ECO:0007669"/>
    <property type="project" value="UniProtKB-ARBA"/>
</dbReference>
<keyword evidence="19" id="KW-1185">Reference proteome</keyword>
<evidence type="ECO:0000256" key="1">
    <source>
        <dbReference type="ARBA" id="ARBA00004173"/>
    </source>
</evidence>
<dbReference type="FunFam" id="3.40.50.620:FF:000078">
    <property type="entry name" value="Valine--tRNA ligase, mitochondrial"/>
    <property type="match status" value="1"/>
</dbReference>
<dbReference type="Gene3D" id="1.10.730.10">
    <property type="entry name" value="Isoleucyl-tRNA Synthetase, Domain 1"/>
    <property type="match status" value="1"/>
</dbReference>
<keyword evidence="15" id="KW-0175">Coiled coil</keyword>
<dbReference type="Gene3D" id="1.10.287.380">
    <property type="entry name" value="Valyl-tRNA synthetase, C-terminal domain"/>
    <property type="match status" value="1"/>
</dbReference>
<dbReference type="FunCoup" id="D8QWX7">
    <property type="interactions" value="4764"/>
</dbReference>
<protein>
    <recommendedName>
        <fullName evidence="12">Valine--tRNA ligase, mitochondrial</fullName>
        <ecNumber evidence="4">6.1.1.9</ecNumber>
    </recommendedName>
    <alternativeName>
        <fullName evidence="11">Valyl-tRNA synthetase</fullName>
    </alternativeName>
</protein>
<dbReference type="GO" id="GO:0005524">
    <property type="term" value="F:ATP binding"/>
    <property type="evidence" value="ECO:0007669"/>
    <property type="project" value="UniProtKB-KW"/>
</dbReference>
<dbReference type="EC" id="6.1.1.9" evidence="4"/>
<dbReference type="KEGG" id="smo:SELMODRAFT_141956"/>
<dbReference type="GO" id="GO:0005739">
    <property type="term" value="C:mitochondrion"/>
    <property type="evidence" value="ECO:0007669"/>
    <property type="project" value="UniProtKB-SubCell"/>
</dbReference>
<dbReference type="SUPFAM" id="SSF52374">
    <property type="entry name" value="Nucleotidylyl transferase"/>
    <property type="match status" value="1"/>
</dbReference>
<gene>
    <name evidence="18" type="ORF">SELMODRAFT_141956</name>
</gene>
<dbReference type="PANTHER" id="PTHR11946">
    <property type="entry name" value="VALYL-TRNA SYNTHETASES"/>
    <property type="match status" value="1"/>
</dbReference>
<reference evidence="18 19" key="1">
    <citation type="journal article" date="2011" name="Science">
        <title>The Selaginella genome identifies genetic changes associated with the evolution of vascular plants.</title>
        <authorList>
            <person name="Banks J.A."/>
            <person name="Nishiyama T."/>
            <person name="Hasebe M."/>
            <person name="Bowman J.L."/>
            <person name="Gribskov M."/>
            <person name="dePamphilis C."/>
            <person name="Albert V.A."/>
            <person name="Aono N."/>
            <person name="Aoyama T."/>
            <person name="Ambrose B.A."/>
            <person name="Ashton N.W."/>
            <person name="Axtell M.J."/>
            <person name="Barker E."/>
            <person name="Barker M.S."/>
            <person name="Bennetzen J.L."/>
            <person name="Bonawitz N.D."/>
            <person name="Chapple C."/>
            <person name="Cheng C."/>
            <person name="Correa L.G."/>
            <person name="Dacre M."/>
            <person name="DeBarry J."/>
            <person name="Dreyer I."/>
            <person name="Elias M."/>
            <person name="Engstrom E.M."/>
            <person name="Estelle M."/>
            <person name="Feng L."/>
            <person name="Finet C."/>
            <person name="Floyd S.K."/>
            <person name="Frommer W.B."/>
            <person name="Fujita T."/>
            <person name="Gramzow L."/>
            <person name="Gutensohn M."/>
            <person name="Harholt J."/>
            <person name="Hattori M."/>
            <person name="Heyl A."/>
            <person name="Hirai T."/>
            <person name="Hiwatashi Y."/>
            <person name="Ishikawa M."/>
            <person name="Iwata M."/>
            <person name="Karol K.G."/>
            <person name="Koehler B."/>
            <person name="Kolukisaoglu U."/>
            <person name="Kubo M."/>
            <person name="Kurata T."/>
            <person name="Lalonde S."/>
            <person name="Li K."/>
            <person name="Li Y."/>
            <person name="Litt A."/>
            <person name="Lyons E."/>
            <person name="Manning G."/>
            <person name="Maruyama T."/>
            <person name="Michael T.P."/>
            <person name="Mikami K."/>
            <person name="Miyazaki S."/>
            <person name="Morinaga S."/>
            <person name="Murata T."/>
            <person name="Mueller-Roeber B."/>
            <person name="Nelson D.R."/>
            <person name="Obara M."/>
            <person name="Oguri Y."/>
            <person name="Olmstead R.G."/>
            <person name="Onodera N."/>
            <person name="Petersen B.L."/>
            <person name="Pils B."/>
            <person name="Prigge M."/>
            <person name="Rensing S.A."/>
            <person name="Riano-Pachon D.M."/>
            <person name="Roberts A.W."/>
            <person name="Sato Y."/>
            <person name="Scheller H.V."/>
            <person name="Schulz B."/>
            <person name="Schulz C."/>
            <person name="Shakirov E.V."/>
            <person name="Shibagaki N."/>
            <person name="Shinohara N."/>
            <person name="Shippen D.E."/>
            <person name="Soerensen I."/>
            <person name="Sotooka R."/>
            <person name="Sugimoto N."/>
            <person name="Sugita M."/>
            <person name="Sumikawa N."/>
            <person name="Tanurdzic M."/>
            <person name="Theissen G."/>
            <person name="Ulvskov P."/>
            <person name="Wakazuki S."/>
            <person name="Weng J.K."/>
            <person name="Willats W.W."/>
            <person name="Wipf D."/>
            <person name="Wolf P.G."/>
            <person name="Yang L."/>
            <person name="Zimmer A.D."/>
            <person name="Zhu Q."/>
            <person name="Mitros T."/>
            <person name="Hellsten U."/>
            <person name="Loque D."/>
            <person name="Otillar R."/>
            <person name="Salamov A."/>
            <person name="Schmutz J."/>
            <person name="Shapiro H."/>
            <person name="Lindquist E."/>
            <person name="Lucas S."/>
            <person name="Rokhsar D."/>
            <person name="Grigoriev I.V."/>
        </authorList>
    </citation>
    <scope>NUCLEOTIDE SEQUENCE [LARGE SCALE GENOMIC DNA]</scope>
</reference>
<dbReference type="GO" id="GO:0002161">
    <property type="term" value="F:aminoacyl-tRNA deacylase activity"/>
    <property type="evidence" value="ECO:0007669"/>
    <property type="project" value="InterPro"/>
</dbReference>
<evidence type="ECO:0000256" key="12">
    <source>
        <dbReference type="ARBA" id="ARBA00040837"/>
    </source>
</evidence>
<dbReference type="Pfam" id="PF08264">
    <property type="entry name" value="Anticodon_1"/>
    <property type="match status" value="1"/>
</dbReference>
<evidence type="ECO:0000256" key="5">
    <source>
        <dbReference type="ARBA" id="ARBA00022490"/>
    </source>
</evidence>
<dbReference type="PROSITE" id="PS00178">
    <property type="entry name" value="AA_TRNA_LIGASE_I"/>
    <property type="match status" value="1"/>
</dbReference>
<keyword evidence="6 14" id="KW-0436">Ligase</keyword>
<dbReference type="NCBIfam" id="TIGR00422">
    <property type="entry name" value="valS"/>
    <property type="match status" value="1"/>
</dbReference>
<dbReference type="FunFam" id="1.10.730.10:FF:000009">
    <property type="entry name" value="Valine--tRNA ligase, mitochondrial"/>
    <property type="match status" value="1"/>
</dbReference>
<keyword evidence="8 14" id="KW-0067">ATP-binding</keyword>
<dbReference type="InterPro" id="IPR014729">
    <property type="entry name" value="Rossmann-like_a/b/a_fold"/>
</dbReference>
<dbReference type="CDD" id="cd07962">
    <property type="entry name" value="Anticodon_Ia_Val"/>
    <property type="match status" value="1"/>
</dbReference>
<evidence type="ECO:0000256" key="15">
    <source>
        <dbReference type="SAM" id="Coils"/>
    </source>
</evidence>
<dbReference type="GO" id="GO:0005829">
    <property type="term" value="C:cytosol"/>
    <property type="evidence" value="ECO:0000318"/>
    <property type="project" value="GO_Central"/>
</dbReference>
<evidence type="ECO:0000259" key="17">
    <source>
        <dbReference type="Pfam" id="PF08264"/>
    </source>
</evidence>
<evidence type="ECO:0000256" key="11">
    <source>
        <dbReference type="ARBA" id="ARBA00029936"/>
    </source>
</evidence>
<evidence type="ECO:0000256" key="2">
    <source>
        <dbReference type="ARBA" id="ARBA00004496"/>
    </source>
</evidence>
<comment type="subcellular location">
    <subcellularLocation>
        <location evidence="2">Cytoplasm</location>
    </subcellularLocation>
    <subcellularLocation>
        <location evidence="1">Mitochondrion</location>
    </subcellularLocation>
</comment>
<dbReference type="Gramene" id="EFJ35310">
    <property type="protein sequence ID" value="EFJ35310"/>
    <property type="gene ID" value="SELMODRAFT_141956"/>
</dbReference>
<dbReference type="InterPro" id="IPR037118">
    <property type="entry name" value="Val-tRNA_synth_C_sf"/>
</dbReference>
<dbReference type="Gene3D" id="3.90.740.10">
    <property type="entry name" value="Valyl/Leucyl/Isoleucyl-tRNA synthetase, editing domain"/>
    <property type="match status" value="2"/>
</dbReference>
<sequence>MAQGYNPALVEASWYEYWEKQGFFVADASSQKPKFVMVIPPPNVTGVLHIGHALMCAVEDTLTRWRRMKGYETLWVPGVDHAGISTQVVVEKKIMREKGLTRHDVGREDFVKEVWSWKEQHGTSIFSQLRKMGASVDWSRECFTMDEPRCKAVVEAFVRFHKDGLLYRDNRLVNWDCVLRTAISDIEVVDYIDVEKRTLRKVPGYKSTVEFGALTSFAYPLEDGKGEIVVATTRPETMLGDSAVAVHPEDPRYSHLHGKFVVHPFNGRKLPIICDAVLVDMNFGTGAVKITPAHDPNDFLVGKRHNLQFINILTDDGKINGNGGPDFQGMMRFDARAAVLKALEDKGLYRGVADNSMRLGVCSRTGDVVEPMIKPQWYVSCKEIAAKACNAVRTKELEIIPSQFEDTWFRWLENIRDWCVSRQLWWGHQIPAWYCTFEGDELKEMGAYNDHWIVARSETEARVAAEEKFSGKKIISFEQDPDVLDTWFSSGLFPFSVLGWPEATKDLQAFYPTTLLETGHDILFFWVARMVMMGIQLTGEVPFKQIFLHAMVRDAHGRKMSKSLGNVIDPLDVIHGITLDGLKAKLSQGNLDPAEYKTALAGLQSDFPEGIPVCGADALRFALVNYTAQSENINLDVQRVAGYRYWCNKLWNAIRFAMLNLGDNFIPSEELNISELPWSCKWILSALNGTVAAVDGHMEKYDLSAASSAIYSWWQYDLCDVFIELTKPTLSKGDSEDAKKLTRDTLWVCLENGLRLLHPFMPFVTEELWQRLPRAQEENSSIMLASYPTRRKDLDNEAVDAEMTLILSTVKAVRALCAACRVQPKQKPGGFIVTGDAELFTMFTDHSSELATLANLSSVNICNDVAELPAGCAVTIVNDKVSAYVMLQGIVDLSSELSKLLKQKDEESKKIEVFQKKISSQVYKDKASEEVQEADRARLAKMVGELELRVESIQLLQKLV</sequence>
<accession>D8QWX7</accession>
<keyword evidence="10 14" id="KW-0030">Aminoacyl-tRNA synthetase</keyword>
<evidence type="ECO:0000313" key="19">
    <source>
        <dbReference type="Proteomes" id="UP000001514"/>
    </source>
</evidence>
<dbReference type="HAMAP" id="MF_02004">
    <property type="entry name" value="Val_tRNA_synth_type1"/>
    <property type="match status" value="1"/>
</dbReference>
<evidence type="ECO:0000256" key="4">
    <source>
        <dbReference type="ARBA" id="ARBA00013169"/>
    </source>
</evidence>
<dbReference type="HOGENOM" id="CLU_001493_0_1_1"/>
<dbReference type="InterPro" id="IPR001412">
    <property type="entry name" value="aa-tRNA-synth_I_CS"/>
</dbReference>
<dbReference type="FunFam" id="3.90.740.10:FF:000005">
    <property type="entry name" value="Valine--tRNA ligase, mitochondrial"/>
    <property type="match status" value="1"/>
</dbReference>
<evidence type="ECO:0000256" key="9">
    <source>
        <dbReference type="ARBA" id="ARBA00022917"/>
    </source>
</evidence>
<dbReference type="InParanoid" id="D8QWX7"/>
<dbReference type="InterPro" id="IPR009080">
    <property type="entry name" value="tRNAsynth_Ia_anticodon-bd"/>
</dbReference>
<dbReference type="InterPro" id="IPR033705">
    <property type="entry name" value="Anticodon_Ia_Val"/>
</dbReference>
<dbReference type="GO" id="GO:0048608">
    <property type="term" value="P:reproductive structure development"/>
    <property type="evidence" value="ECO:0007669"/>
    <property type="project" value="UniProtKB-ARBA"/>
</dbReference>
<keyword evidence="9 14" id="KW-0648">Protein biosynthesis</keyword>
<evidence type="ECO:0000256" key="13">
    <source>
        <dbReference type="ARBA" id="ARBA00047552"/>
    </source>
</evidence>
<evidence type="ECO:0000256" key="7">
    <source>
        <dbReference type="ARBA" id="ARBA00022741"/>
    </source>
</evidence>
<dbReference type="PRINTS" id="PR00986">
    <property type="entry name" value="TRNASYNTHVAL"/>
</dbReference>
<dbReference type="eggNOG" id="KOG0432">
    <property type="taxonomic scope" value="Eukaryota"/>
</dbReference>
<organism evidence="19">
    <name type="scientific">Selaginella moellendorffii</name>
    <name type="common">Spikemoss</name>
    <dbReference type="NCBI Taxonomy" id="88036"/>
    <lineage>
        <taxon>Eukaryota</taxon>
        <taxon>Viridiplantae</taxon>
        <taxon>Streptophyta</taxon>
        <taxon>Embryophyta</taxon>
        <taxon>Tracheophyta</taxon>
        <taxon>Lycopodiopsida</taxon>
        <taxon>Selaginellales</taxon>
        <taxon>Selaginellaceae</taxon>
        <taxon>Selaginella</taxon>
    </lineage>
</organism>
<dbReference type="GO" id="GO:0006438">
    <property type="term" value="P:valyl-tRNA aminoacylation"/>
    <property type="evidence" value="ECO:0000318"/>
    <property type="project" value="GO_Central"/>
</dbReference>
<dbReference type="AlphaFoldDB" id="D8QWX7"/>
<dbReference type="InterPro" id="IPR009008">
    <property type="entry name" value="Val/Leu/Ile-tRNA-synth_edit"/>
</dbReference>
<dbReference type="Pfam" id="PF00133">
    <property type="entry name" value="tRNA-synt_1"/>
    <property type="match status" value="1"/>
</dbReference>
<dbReference type="InterPro" id="IPR002303">
    <property type="entry name" value="Valyl-tRNA_ligase"/>
</dbReference>
<evidence type="ECO:0000256" key="6">
    <source>
        <dbReference type="ARBA" id="ARBA00022598"/>
    </source>
</evidence>
<feature type="domain" description="Methionyl/Valyl/Leucyl/Isoleucyl-tRNA synthetase anticodon-binding" evidence="17">
    <location>
        <begin position="681"/>
        <end position="826"/>
    </location>
</feature>
<keyword evidence="7 14" id="KW-0547">Nucleotide-binding</keyword>